<keyword evidence="1" id="KW-0472">Membrane</keyword>
<keyword evidence="3" id="KW-1185">Reference proteome</keyword>
<keyword evidence="1" id="KW-0812">Transmembrane</keyword>
<dbReference type="SUPFAM" id="SSF52540">
    <property type="entry name" value="P-loop containing nucleoside triphosphate hydrolases"/>
    <property type="match status" value="1"/>
</dbReference>
<dbReference type="GeneID" id="34462944"/>
<name>A0A1L9VIR4_ASPGL</name>
<dbReference type="EMBL" id="KV878898">
    <property type="protein sequence ID" value="OJJ83784.1"/>
    <property type="molecule type" value="Genomic_DNA"/>
</dbReference>
<dbReference type="STRING" id="1160497.A0A1L9VIR4"/>
<reference evidence="3" key="1">
    <citation type="journal article" date="2017" name="Genome Biol.">
        <title>Comparative genomics reveals high biological diversity and specific adaptations in the industrially and medically important fungal genus Aspergillus.</title>
        <authorList>
            <person name="de Vries R.P."/>
            <person name="Riley R."/>
            <person name="Wiebenga A."/>
            <person name="Aguilar-Osorio G."/>
            <person name="Amillis S."/>
            <person name="Uchima C.A."/>
            <person name="Anderluh G."/>
            <person name="Asadollahi M."/>
            <person name="Askin M."/>
            <person name="Barry K."/>
            <person name="Battaglia E."/>
            <person name="Bayram O."/>
            <person name="Benocci T."/>
            <person name="Braus-Stromeyer S.A."/>
            <person name="Caldana C."/>
            <person name="Canovas D."/>
            <person name="Cerqueira G.C."/>
            <person name="Chen F."/>
            <person name="Chen W."/>
            <person name="Choi C."/>
            <person name="Clum A."/>
            <person name="Dos Santos R.A."/>
            <person name="Damasio A.R."/>
            <person name="Diallinas G."/>
            <person name="Emri T."/>
            <person name="Fekete E."/>
            <person name="Flipphi M."/>
            <person name="Freyberg S."/>
            <person name="Gallo A."/>
            <person name="Gournas C."/>
            <person name="Habgood R."/>
            <person name="Hainaut M."/>
            <person name="Harispe M.L."/>
            <person name="Henrissat B."/>
            <person name="Hilden K.S."/>
            <person name="Hope R."/>
            <person name="Hossain A."/>
            <person name="Karabika E."/>
            <person name="Karaffa L."/>
            <person name="Karanyi Z."/>
            <person name="Krasevec N."/>
            <person name="Kuo A."/>
            <person name="Kusch H."/>
            <person name="LaButti K."/>
            <person name="Lagendijk E.L."/>
            <person name="Lapidus A."/>
            <person name="Levasseur A."/>
            <person name="Lindquist E."/>
            <person name="Lipzen A."/>
            <person name="Logrieco A.F."/>
            <person name="MacCabe A."/>
            <person name="Maekelae M.R."/>
            <person name="Malavazi I."/>
            <person name="Melin P."/>
            <person name="Meyer V."/>
            <person name="Mielnichuk N."/>
            <person name="Miskei M."/>
            <person name="Molnar A.P."/>
            <person name="Mule G."/>
            <person name="Ngan C.Y."/>
            <person name="Orejas M."/>
            <person name="Orosz E."/>
            <person name="Ouedraogo J.P."/>
            <person name="Overkamp K.M."/>
            <person name="Park H.-S."/>
            <person name="Perrone G."/>
            <person name="Piumi F."/>
            <person name="Punt P.J."/>
            <person name="Ram A.F."/>
            <person name="Ramon A."/>
            <person name="Rauscher S."/>
            <person name="Record E."/>
            <person name="Riano-Pachon D.M."/>
            <person name="Robert V."/>
            <person name="Roehrig J."/>
            <person name="Ruller R."/>
            <person name="Salamov A."/>
            <person name="Salih N.S."/>
            <person name="Samson R.A."/>
            <person name="Sandor E."/>
            <person name="Sanguinetti M."/>
            <person name="Schuetze T."/>
            <person name="Sepcic K."/>
            <person name="Shelest E."/>
            <person name="Sherlock G."/>
            <person name="Sophianopoulou V."/>
            <person name="Squina F.M."/>
            <person name="Sun H."/>
            <person name="Susca A."/>
            <person name="Todd R.B."/>
            <person name="Tsang A."/>
            <person name="Unkles S.E."/>
            <person name="van de Wiele N."/>
            <person name="van Rossen-Uffink D."/>
            <person name="Oliveira J.V."/>
            <person name="Vesth T.C."/>
            <person name="Visser J."/>
            <person name="Yu J.-H."/>
            <person name="Zhou M."/>
            <person name="Andersen M.R."/>
            <person name="Archer D.B."/>
            <person name="Baker S.E."/>
            <person name="Benoit I."/>
            <person name="Brakhage A.A."/>
            <person name="Braus G.H."/>
            <person name="Fischer R."/>
            <person name="Frisvad J.C."/>
            <person name="Goldman G.H."/>
            <person name="Houbraken J."/>
            <person name="Oakley B."/>
            <person name="Pocsi I."/>
            <person name="Scazzocchio C."/>
            <person name="Seiboth B."/>
            <person name="vanKuyk P.A."/>
            <person name="Wortman J."/>
            <person name="Dyer P.S."/>
            <person name="Grigoriev I.V."/>
        </authorList>
    </citation>
    <scope>NUCLEOTIDE SEQUENCE [LARGE SCALE GENOMIC DNA]</scope>
    <source>
        <strain evidence="3">CBS 516.65</strain>
    </source>
</reference>
<protein>
    <submittedName>
        <fullName evidence="2">Uncharacterized protein</fullName>
    </submittedName>
</protein>
<dbReference type="RefSeq" id="XP_022400482.1">
    <property type="nucleotide sequence ID" value="XM_022546683.1"/>
</dbReference>
<proteinExistence type="predicted"/>
<organism evidence="2 3">
    <name type="scientific">Aspergillus glaucus CBS 516.65</name>
    <dbReference type="NCBI Taxonomy" id="1160497"/>
    <lineage>
        <taxon>Eukaryota</taxon>
        <taxon>Fungi</taxon>
        <taxon>Dikarya</taxon>
        <taxon>Ascomycota</taxon>
        <taxon>Pezizomycotina</taxon>
        <taxon>Eurotiomycetes</taxon>
        <taxon>Eurotiomycetidae</taxon>
        <taxon>Eurotiales</taxon>
        <taxon>Aspergillaceae</taxon>
        <taxon>Aspergillus</taxon>
        <taxon>Aspergillus subgen. Aspergillus</taxon>
    </lineage>
</organism>
<sequence length="548" mass="62800">MNYKDWDDAKEKLSSPNNSVDLPFPFLGTTVPKRFMIRNDQGSFHYMGRQVFSGLLEAFNSITRSRGLEDLWVYGLMGYGKSYLLAVLTCFLTAYGYRVVYLPDCRVCHKRPVRYLQDALLFTWADSPKKAEEIIGLRDMNEVESFITNTWSTSVIFVVDQLNALDGDDEAHTKARVRHWLDRCRSDAKTVFSTSANNISFHRTTSQQNNDYLFTVFGGFTRVEMDAWWNHHHTVTLGDYTRNEIEDYTGCNPLLLASCTKNDNVSFACDEILQMVRQSQRFAVRMKNTLNEWEWSHYQSYVKACVAGDVVPGNIAPQHVDHRFFHEENQVGYCICGAVRQAITKELAQLGTYLFSIDDSIEAMSVLISNPSVVGYFLENAILRSIIATGVPCLDVLGPMPQFVFEGFPTYNLAYERALYVPKAFNFPAIDAVLLRLSPAEKKAELIPIQVTIQKSHRKSEGQFFKDWNFWCRHLHGYELSVTFLWITSDENLESTSTEGKVRKTRDGSEKVVWPDYNSVYIPLKEVNREVWSGYEAAKAKQTLLLPN</sequence>
<gene>
    <name evidence="2" type="ORF">ASPGLDRAFT_47457</name>
</gene>
<dbReference type="InterPro" id="IPR027417">
    <property type="entry name" value="P-loop_NTPase"/>
</dbReference>
<dbReference type="VEuPathDB" id="FungiDB:ASPGLDRAFT_47457"/>
<dbReference type="Proteomes" id="UP000184300">
    <property type="component" value="Unassembled WGS sequence"/>
</dbReference>
<accession>A0A1L9VIR4</accession>
<dbReference type="AlphaFoldDB" id="A0A1L9VIR4"/>
<evidence type="ECO:0000256" key="1">
    <source>
        <dbReference type="SAM" id="Phobius"/>
    </source>
</evidence>
<evidence type="ECO:0000313" key="3">
    <source>
        <dbReference type="Proteomes" id="UP000184300"/>
    </source>
</evidence>
<evidence type="ECO:0000313" key="2">
    <source>
        <dbReference type="EMBL" id="OJJ83784.1"/>
    </source>
</evidence>
<feature type="transmembrane region" description="Helical" evidence="1">
    <location>
        <begin position="71"/>
        <end position="97"/>
    </location>
</feature>
<keyword evidence="1" id="KW-1133">Transmembrane helix</keyword>
<dbReference type="Gene3D" id="3.40.50.300">
    <property type="entry name" value="P-loop containing nucleotide triphosphate hydrolases"/>
    <property type="match status" value="1"/>
</dbReference>
<dbReference type="OrthoDB" id="3171351at2759"/>